<protein>
    <submittedName>
        <fullName evidence="5">Spy-like pilin isopeptide linker</fullName>
    </submittedName>
</protein>
<feature type="compositionally biased region" description="Acidic residues" evidence="1">
    <location>
        <begin position="239"/>
        <end position="249"/>
    </location>
</feature>
<evidence type="ECO:0000313" key="5">
    <source>
        <dbReference type="EMBL" id="NMM93299.1"/>
    </source>
</evidence>
<keyword evidence="6" id="KW-1185">Reference proteome</keyword>
<feature type="region of interest" description="Disordered" evidence="1">
    <location>
        <begin position="229"/>
        <end position="249"/>
    </location>
</feature>
<dbReference type="InterPro" id="IPR013783">
    <property type="entry name" value="Ig-like_fold"/>
</dbReference>
<proteinExistence type="predicted"/>
<dbReference type="Proteomes" id="UP000532194">
    <property type="component" value="Unassembled WGS sequence"/>
</dbReference>
<reference evidence="5 6" key="1">
    <citation type="submission" date="2020-02" db="EMBL/GenBank/DDBJ databases">
        <title>Characterization of phylogenetic diversity of novel bifidobacterial species isolated in Czech ZOOs.</title>
        <authorList>
            <person name="Lugli G.A."/>
            <person name="Vera N.B."/>
            <person name="Ventura M."/>
        </authorList>
    </citation>
    <scope>NUCLEOTIDE SEQUENCE [LARGE SCALE GENOMIC DNA]</scope>
    <source>
        <strain evidence="5 6">DSM 109957</strain>
    </source>
</reference>
<dbReference type="InterPro" id="IPR022464">
    <property type="entry name" value="Strep_pil_isopept_link"/>
</dbReference>
<dbReference type="GO" id="GO:0005975">
    <property type="term" value="P:carbohydrate metabolic process"/>
    <property type="evidence" value="ECO:0007669"/>
    <property type="project" value="UniProtKB-ARBA"/>
</dbReference>
<sequence>MAVSIAMLWSASVAIADPASGEESLQETTNTLVVSDDQTSQTDQSGLEVQSNESDAASDTTTQQDDVSATADTQLQDSDFDEFRVEDTVSPAGTTINLFDYWNASNQGVSNDYDTYINNGHALKFSSNSNPKNHFYCTVEKTGEDGKPLTDEKGNVLTEEKLCTEVGKDASVPDRGYANFWTGDSTGKNTNKEPYEEGEAGQNIDSWKYERGGPRQGIVAKELGEDGYPYLSGTANNEDGNDTPDDESDDYAMFRDKASTKAETGAITSDEDSTESLSYLFDASRTTSDADGMKAYSSVGNLLQIDDEGYYYYDSKKNFASYNESTHRFDVYEKGAITSGGTGVMDGTQFFPFNTASEVFDIKDGELVQKDDIPRSNSSDWNHHFGMTMSTRFIQQDGGKVGDNDMIYEFAGDDDVWIYIDGKLVADLGGIHDPAGVTINFKDGTITYGDALNKDGSFKEGRTRVEYLDEVFGIDSEQDGWVITDNGHYTFADETYHTLKMFYLERGAQDSNLALKFNLVTVPQSVITKVDQSGVGVKGAGFELYGIGSDGQESDQPIASGSTDDNGNLLLTVPGDENTPLSFDQIYQNSGYTKYVLKETVTPTGYRSSGDIRLDYHPPTSSSNLYGGYVTSETQKSETEKSDNIWKTGAYAKAGLLVSAPENVYLLKDPNDSTEPSDTPISSDALKKGTLFAVVLKRTGNDGELGASTSWSVVSGNSLEGYELTHLTDEDAIGDVAKAAKKDDTAYQFQMTTDNYQATIPELPGDIATYYNLLHDTGGDESKTQYTVAYYFTEGALADADGTNTHRLYIEGKDAGTQWTRRFSLNLHVPNIKNRLFVQKTDENWTPLTDIDKNLTIQFTLYSEDQVNIDQNTGKVTAKDTNKYYDRATTKPNLVLDNVGADSGKTLMRSALVFPTGDNVLKEGVYYLMETGDPNTYGYTKTNQVTKVVVTSGGVYADAGTSSVDVKNDDGSIKEYGDDVRVWKGVGSLVRTMAEFASDDESDTTLRDIKATLQTRDDDPICTDGKCTWSSDWSDEDSQTKYLTYDANGAVLQYRPTDDNAPNSSFEDVSMMIDEGWSNMTVTQNYEEHEVDSSKKQNLVSGDLGQVDLSALFSGTTTVQVRNRANKSNVKVPLKVKKIVEGGDWAVGDEFTFKLTADPAQATASNGQKVTAPLPIGDGVECDSDEAADAERSCTVTVTRPESGTEDEVSFGEITFTTRLFQRTGWPEDADKNGTPLEFTYTISEVKPAEGAVDGMTYSEARYTLKVVVTRDWVSGKGSNALTVRVTLIRNTDDGGVSVDGGKGELMFDSQWGFDADETDPAVAVAEFTNSFGFPVSSLPFTGGATGRQWLLWGLALAGASVLAWLAYNEWCKRHGLPFSMM</sequence>
<dbReference type="Gene3D" id="2.60.40.3050">
    <property type="match status" value="1"/>
</dbReference>
<evidence type="ECO:0000256" key="2">
    <source>
        <dbReference type="SAM" id="Phobius"/>
    </source>
</evidence>
<dbReference type="PROSITE" id="PS51820">
    <property type="entry name" value="PA14"/>
    <property type="match status" value="1"/>
</dbReference>
<feature type="signal peptide" evidence="3">
    <location>
        <begin position="1"/>
        <end position="16"/>
    </location>
</feature>
<evidence type="ECO:0000313" key="6">
    <source>
        <dbReference type="Proteomes" id="UP000532194"/>
    </source>
</evidence>
<evidence type="ECO:0000256" key="1">
    <source>
        <dbReference type="SAM" id="MobiDB-lite"/>
    </source>
</evidence>
<dbReference type="Pfam" id="PF12892">
    <property type="entry name" value="FctA"/>
    <property type="match status" value="1"/>
</dbReference>
<feature type="transmembrane region" description="Helical" evidence="2">
    <location>
        <begin position="1350"/>
        <end position="1368"/>
    </location>
</feature>
<feature type="compositionally biased region" description="Low complexity" evidence="1">
    <location>
        <begin position="54"/>
        <end position="69"/>
    </location>
</feature>
<feature type="region of interest" description="Disordered" evidence="1">
    <location>
        <begin position="35"/>
        <end position="69"/>
    </location>
</feature>
<accession>A0A7Y0EN17</accession>
<dbReference type="RefSeq" id="WP_169171327.1">
    <property type="nucleotide sequence ID" value="NZ_JAAIII010000001.1"/>
</dbReference>
<dbReference type="InterPro" id="IPR037524">
    <property type="entry name" value="PA14/GLEYA"/>
</dbReference>
<feature type="domain" description="PA14" evidence="4">
    <location>
        <begin position="336"/>
        <end position="531"/>
    </location>
</feature>
<name>A0A7Y0EN17_9BIFI</name>
<evidence type="ECO:0000259" key="4">
    <source>
        <dbReference type="PROSITE" id="PS51820"/>
    </source>
</evidence>
<keyword evidence="3" id="KW-0732">Signal</keyword>
<comment type="caution">
    <text evidence="5">The sequence shown here is derived from an EMBL/GenBank/DDBJ whole genome shotgun (WGS) entry which is preliminary data.</text>
</comment>
<keyword evidence="2" id="KW-0812">Transmembrane</keyword>
<dbReference type="Gene3D" id="2.60.40.10">
    <property type="entry name" value="Immunoglobulins"/>
    <property type="match status" value="1"/>
</dbReference>
<gene>
    <name evidence="5" type="ORF">G1C95_0484</name>
</gene>
<keyword evidence="2" id="KW-1133">Transmembrane helix</keyword>
<feature type="compositionally biased region" description="Polar residues" evidence="1">
    <location>
        <begin position="35"/>
        <end position="53"/>
    </location>
</feature>
<feature type="chain" id="PRO_5038977716" evidence="3">
    <location>
        <begin position="17"/>
        <end position="1382"/>
    </location>
</feature>
<organism evidence="5 6">
    <name type="scientific">Bifidobacterium oedipodis</name>
    <dbReference type="NCBI Taxonomy" id="2675322"/>
    <lineage>
        <taxon>Bacteria</taxon>
        <taxon>Bacillati</taxon>
        <taxon>Actinomycetota</taxon>
        <taxon>Actinomycetes</taxon>
        <taxon>Bifidobacteriales</taxon>
        <taxon>Bifidobacteriaceae</taxon>
        <taxon>Bifidobacterium</taxon>
    </lineage>
</organism>
<keyword evidence="2" id="KW-0472">Membrane</keyword>
<evidence type="ECO:0000256" key="3">
    <source>
        <dbReference type="SAM" id="SignalP"/>
    </source>
</evidence>
<dbReference type="EMBL" id="JAAIII010000001">
    <property type="protein sequence ID" value="NMM93299.1"/>
    <property type="molecule type" value="Genomic_DNA"/>
</dbReference>
<dbReference type="InterPro" id="IPR038174">
    <property type="entry name" value="Strep_pil_link_sf"/>
</dbReference>